<keyword evidence="3" id="KW-1185">Reference proteome</keyword>
<sequence>MGTRAPWRPLRWFLLRTGLHRHRADPDLSALLAFPACRCGVLLWPTAQGSREPARSSRPALGGPLRRSSRRG</sequence>
<protein>
    <submittedName>
        <fullName evidence="2">Uncharacterized protein</fullName>
    </submittedName>
</protein>
<name>A0ABW1J214_9PSEU</name>
<dbReference type="RefSeq" id="WP_379584870.1">
    <property type="nucleotide sequence ID" value="NZ_JBHSQW010000025.1"/>
</dbReference>
<comment type="caution">
    <text evidence="2">The sequence shown here is derived from an EMBL/GenBank/DDBJ whole genome shotgun (WGS) entry which is preliminary data.</text>
</comment>
<evidence type="ECO:0000256" key="1">
    <source>
        <dbReference type="SAM" id="MobiDB-lite"/>
    </source>
</evidence>
<evidence type="ECO:0000313" key="2">
    <source>
        <dbReference type="EMBL" id="MFC5994853.1"/>
    </source>
</evidence>
<feature type="region of interest" description="Disordered" evidence="1">
    <location>
        <begin position="48"/>
        <end position="72"/>
    </location>
</feature>
<proteinExistence type="predicted"/>
<accession>A0ABW1J214</accession>
<reference evidence="3" key="1">
    <citation type="journal article" date="2019" name="Int. J. Syst. Evol. Microbiol.">
        <title>The Global Catalogue of Microorganisms (GCM) 10K type strain sequencing project: providing services to taxonomists for standard genome sequencing and annotation.</title>
        <authorList>
            <consortium name="The Broad Institute Genomics Platform"/>
            <consortium name="The Broad Institute Genome Sequencing Center for Infectious Disease"/>
            <person name="Wu L."/>
            <person name="Ma J."/>
        </authorList>
    </citation>
    <scope>NUCLEOTIDE SEQUENCE [LARGE SCALE GENOMIC DNA]</scope>
    <source>
        <strain evidence="3">CCM 8391</strain>
    </source>
</reference>
<dbReference type="Proteomes" id="UP001596302">
    <property type="component" value="Unassembled WGS sequence"/>
</dbReference>
<gene>
    <name evidence="2" type="ORF">ACFQE5_11600</name>
</gene>
<dbReference type="EMBL" id="JBHSQW010000025">
    <property type="protein sequence ID" value="MFC5994853.1"/>
    <property type="molecule type" value="Genomic_DNA"/>
</dbReference>
<organism evidence="2 3">
    <name type="scientific">Pseudonocardia hispaniensis</name>
    <dbReference type="NCBI Taxonomy" id="904933"/>
    <lineage>
        <taxon>Bacteria</taxon>
        <taxon>Bacillati</taxon>
        <taxon>Actinomycetota</taxon>
        <taxon>Actinomycetes</taxon>
        <taxon>Pseudonocardiales</taxon>
        <taxon>Pseudonocardiaceae</taxon>
        <taxon>Pseudonocardia</taxon>
    </lineage>
</organism>
<evidence type="ECO:0000313" key="3">
    <source>
        <dbReference type="Proteomes" id="UP001596302"/>
    </source>
</evidence>